<organism evidence="1 2">
    <name type="scientific">Clostridium simiarum</name>
    <dbReference type="NCBI Taxonomy" id="2841506"/>
    <lineage>
        <taxon>Bacteria</taxon>
        <taxon>Bacillati</taxon>
        <taxon>Bacillota</taxon>
        <taxon>Clostridia</taxon>
        <taxon>Eubacteriales</taxon>
        <taxon>Clostridiaceae</taxon>
        <taxon>Clostridium</taxon>
    </lineage>
</organism>
<evidence type="ECO:0000313" key="2">
    <source>
        <dbReference type="Proteomes" id="UP000736583"/>
    </source>
</evidence>
<dbReference type="EMBL" id="JAHLQL010000057">
    <property type="protein sequence ID" value="MBU5593542.1"/>
    <property type="molecule type" value="Genomic_DNA"/>
</dbReference>
<accession>A0ABS6F7N4</accession>
<feature type="non-terminal residue" evidence="1">
    <location>
        <position position="48"/>
    </location>
</feature>
<evidence type="ECO:0000313" key="1">
    <source>
        <dbReference type="EMBL" id="MBU5593542.1"/>
    </source>
</evidence>
<proteinExistence type="predicted"/>
<protein>
    <submittedName>
        <fullName evidence="1">NAD(P)H-dependent oxidoreductase</fullName>
    </submittedName>
</protein>
<dbReference type="Proteomes" id="UP000736583">
    <property type="component" value="Unassembled WGS sequence"/>
</dbReference>
<reference evidence="1 2" key="1">
    <citation type="submission" date="2021-06" db="EMBL/GenBank/DDBJ databases">
        <authorList>
            <person name="Sun Q."/>
            <person name="Li D."/>
        </authorList>
    </citation>
    <scope>NUCLEOTIDE SEQUENCE [LARGE SCALE GENOMIC DNA]</scope>
    <source>
        <strain evidence="1 2">MSJ-4</strain>
    </source>
</reference>
<sequence>MKILHINCHPDFNNNSTTNMLMKYGLQLTESIEDVQILNLYEKNAIPR</sequence>
<name>A0ABS6F7N4_9CLOT</name>
<comment type="caution">
    <text evidence="1">The sequence shown here is derived from an EMBL/GenBank/DDBJ whole genome shotgun (WGS) entry which is preliminary data.</text>
</comment>
<gene>
    <name evidence="1" type="ORF">KQI89_17610</name>
</gene>
<keyword evidence="2" id="KW-1185">Reference proteome</keyword>